<organism evidence="2 3">
    <name type="scientific">Guptibacillus hwajinpoensis</name>
    <dbReference type="NCBI Taxonomy" id="208199"/>
    <lineage>
        <taxon>Bacteria</taxon>
        <taxon>Bacillati</taxon>
        <taxon>Bacillota</taxon>
        <taxon>Bacilli</taxon>
        <taxon>Bacillales</taxon>
        <taxon>Guptibacillaceae</taxon>
        <taxon>Guptibacillus</taxon>
    </lineage>
</organism>
<evidence type="ECO:0000313" key="2">
    <source>
        <dbReference type="EMBL" id="MYL64599.1"/>
    </source>
</evidence>
<name>A0A845F1D1_9BACL</name>
<dbReference type="RefSeq" id="WP_098442964.1">
    <property type="nucleotide sequence ID" value="NZ_WMEY01000004.1"/>
</dbReference>
<keyword evidence="1" id="KW-1133">Transmembrane helix</keyword>
<dbReference type="Proteomes" id="UP000447833">
    <property type="component" value="Unassembled WGS sequence"/>
</dbReference>
<dbReference type="AlphaFoldDB" id="A0A845F1D1"/>
<evidence type="ECO:0000256" key="1">
    <source>
        <dbReference type="SAM" id="Phobius"/>
    </source>
</evidence>
<feature type="transmembrane region" description="Helical" evidence="1">
    <location>
        <begin position="44"/>
        <end position="63"/>
    </location>
</feature>
<accession>A0A845F1D1</accession>
<evidence type="ECO:0008006" key="4">
    <source>
        <dbReference type="Google" id="ProtNLM"/>
    </source>
</evidence>
<keyword evidence="1" id="KW-0812">Transmembrane</keyword>
<feature type="transmembrane region" description="Helical" evidence="1">
    <location>
        <begin position="6"/>
        <end position="24"/>
    </location>
</feature>
<comment type="caution">
    <text evidence="2">The sequence shown here is derived from an EMBL/GenBank/DDBJ whole genome shotgun (WGS) entry which is preliminary data.</text>
</comment>
<reference evidence="2 3" key="1">
    <citation type="submission" date="2019-11" db="EMBL/GenBank/DDBJ databases">
        <title>Genome sequences of 17 halophilic strains isolated from different environments.</title>
        <authorList>
            <person name="Furrow R.E."/>
        </authorList>
    </citation>
    <scope>NUCLEOTIDE SEQUENCE [LARGE SCALE GENOMIC DNA]</scope>
    <source>
        <strain evidence="2 3">22506_14_FS</strain>
    </source>
</reference>
<proteinExistence type="predicted"/>
<dbReference type="EMBL" id="WMEY01000004">
    <property type="protein sequence ID" value="MYL64599.1"/>
    <property type="molecule type" value="Genomic_DNA"/>
</dbReference>
<protein>
    <recommendedName>
        <fullName evidence="4">Group-specific protein</fullName>
    </recommendedName>
</protein>
<keyword evidence="1" id="KW-0472">Membrane</keyword>
<sequence length="64" mass="6809">MITIATTLIIIFLVIILIGTLMVAGKSDPGYGKKAKNTTVTISAIYLFVTVLAVAGIAVYVYFI</sequence>
<gene>
    <name evidence="2" type="ORF">GLW07_14675</name>
</gene>
<evidence type="ECO:0000313" key="3">
    <source>
        <dbReference type="Proteomes" id="UP000447833"/>
    </source>
</evidence>